<sequence length="74" mass="8564">MNIPLNPDLEYQSLEQALDQVLVEMLYASDWTQIPNNPLTVEKSAEWAVWRQQLRDFPATWIPSNEADIPDPPL</sequence>
<reference evidence="2" key="1">
    <citation type="submission" date="2020-04" db="EMBL/GenBank/DDBJ databases">
        <authorList>
            <person name="Chiriac C."/>
            <person name="Salcher M."/>
            <person name="Ghai R."/>
            <person name="Kavagutti S V."/>
        </authorList>
    </citation>
    <scope>NUCLEOTIDE SEQUENCE</scope>
</reference>
<evidence type="ECO:0000259" key="1">
    <source>
        <dbReference type="Pfam" id="PF16778"/>
    </source>
</evidence>
<accession>A0A6J5MJ30</accession>
<protein>
    <submittedName>
        <fullName evidence="2">Phage tail assembly chaperone protein</fullName>
    </submittedName>
</protein>
<evidence type="ECO:0000313" key="2">
    <source>
        <dbReference type="EMBL" id="CAB4145503.1"/>
    </source>
</evidence>
<gene>
    <name evidence="2" type="ORF">UFOVP492_16</name>
</gene>
<name>A0A6J5MJ30_9CAUD</name>
<proteinExistence type="predicted"/>
<dbReference type="Pfam" id="PF16778">
    <property type="entry name" value="Phage_tail_APC"/>
    <property type="match status" value="1"/>
</dbReference>
<feature type="domain" description="Phage tail assembly chaperone-like" evidence="1">
    <location>
        <begin position="26"/>
        <end position="60"/>
    </location>
</feature>
<organism evidence="2">
    <name type="scientific">uncultured Caudovirales phage</name>
    <dbReference type="NCBI Taxonomy" id="2100421"/>
    <lineage>
        <taxon>Viruses</taxon>
        <taxon>Duplodnaviria</taxon>
        <taxon>Heunggongvirae</taxon>
        <taxon>Uroviricota</taxon>
        <taxon>Caudoviricetes</taxon>
        <taxon>Peduoviridae</taxon>
        <taxon>Maltschvirus</taxon>
        <taxon>Maltschvirus maltsch</taxon>
    </lineage>
</organism>
<dbReference type="Gene3D" id="6.10.140.1310">
    <property type="match status" value="1"/>
</dbReference>
<dbReference type="InterPro" id="IPR031893">
    <property type="entry name" value="Phage_tail_APC"/>
</dbReference>
<dbReference type="EMBL" id="LR796454">
    <property type="protein sequence ID" value="CAB4145503.1"/>
    <property type="molecule type" value="Genomic_DNA"/>
</dbReference>